<proteinExistence type="predicted"/>
<sequence>MRIRVMVDVRKPLVRSKKEKKKKGADAIIVQLKYERLGIFCYYCRLLCHTEDGCTQLFSIVEDDCVRSWGPELRVEVRQRNSNSGGRWLRTEGQSSMWHTPNQERESDNNGAIMTEIQTAATQSMGAVIENYERKDMMASLIRNLPKSKPTRQQQIISMQPQIIQPVNAAIITKTVENEELIVESEKKRLRDGSNKDDVAKFELNDNIHSAMQVDTREGGSNNTNVHANKIEEVAGRLAMMLWTLWQNRNSMVCNNKLNARQIGLQAAHMWNEWAMVQGIFEEQEQTTEQQQHLAQSTQQHTVHQWEPPCPGYLKSNVDVSVTSSPISPSESSKTTLIYI</sequence>
<feature type="region of interest" description="Disordered" evidence="1">
    <location>
        <begin position="80"/>
        <end position="107"/>
    </location>
</feature>
<dbReference type="AlphaFoldDB" id="A0A392MXM5"/>
<dbReference type="InterPro" id="IPR025836">
    <property type="entry name" value="Zn_knuckle_CX2CX4HX4C"/>
</dbReference>
<evidence type="ECO:0000259" key="2">
    <source>
        <dbReference type="Pfam" id="PF14392"/>
    </source>
</evidence>
<name>A0A392MXM5_9FABA</name>
<organism evidence="3 4">
    <name type="scientific">Trifolium medium</name>
    <dbReference type="NCBI Taxonomy" id="97028"/>
    <lineage>
        <taxon>Eukaryota</taxon>
        <taxon>Viridiplantae</taxon>
        <taxon>Streptophyta</taxon>
        <taxon>Embryophyta</taxon>
        <taxon>Tracheophyta</taxon>
        <taxon>Spermatophyta</taxon>
        <taxon>Magnoliopsida</taxon>
        <taxon>eudicotyledons</taxon>
        <taxon>Gunneridae</taxon>
        <taxon>Pentapetalae</taxon>
        <taxon>rosids</taxon>
        <taxon>fabids</taxon>
        <taxon>Fabales</taxon>
        <taxon>Fabaceae</taxon>
        <taxon>Papilionoideae</taxon>
        <taxon>50 kb inversion clade</taxon>
        <taxon>NPAAA clade</taxon>
        <taxon>Hologalegina</taxon>
        <taxon>IRL clade</taxon>
        <taxon>Trifolieae</taxon>
        <taxon>Trifolium</taxon>
    </lineage>
</organism>
<feature type="domain" description="Zinc knuckle CX2CX4HX4C" evidence="2">
    <location>
        <begin position="7"/>
        <end position="55"/>
    </location>
</feature>
<dbReference type="Proteomes" id="UP000265520">
    <property type="component" value="Unassembled WGS sequence"/>
</dbReference>
<accession>A0A392MXM5</accession>
<dbReference type="Pfam" id="PF14392">
    <property type="entry name" value="zf-CCHC_4"/>
    <property type="match status" value="1"/>
</dbReference>
<keyword evidence="4" id="KW-1185">Reference proteome</keyword>
<evidence type="ECO:0000313" key="4">
    <source>
        <dbReference type="Proteomes" id="UP000265520"/>
    </source>
</evidence>
<evidence type="ECO:0000313" key="3">
    <source>
        <dbReference type="EMBL" id="MCH91699.1"/>
    </source>
</evidence>
<comment type="caution">
    <text evidence="3">The sequence shown here is derived from an EMBL/GenBank/DDBJ whole genome shotgun (WGS) entry which is preliminary data.</text>
</comment>
<dbReference type="EMBL" id="LXQA010020983">
    <property type="protein sequence ID" value="MCH91699.1"/>
    <property type="molecule type" value="Genomic_DNA"/>
</dbReference>
<gene>
    <name evidence="3" type="ORF">A2U01_0012628</name>
</gene>
<reference evidence="3 4" key="1">
    <citation type="journal article" date="2018" name="Front. Plant Sci.">
        <title>Red Clover (Trifolium pratense) and Zigzag Clover (T. medium) - A Picture of Genomic Similarities and Differences.</title>
        <authorList>
            <person name="Dluhosova J."/>
            <person name="Istvanek J."/>
            <person name="Nedelnik J."/>
            <person name="Repkova J."/>
        </authorList>
    </citation>
    <scope>NUCLEOTIDE SEQUENCE [LARGE SCALE GENOMIC DNA]</scope>
    <source>
        <strain evidence="4">cv. 10/8</strain>
        <tissue evidence="3">Leaf</tissue>
    </source>
</reference>
<protein>
    <recommendedName>
        <fullName evidence="2">Zinc knuckle CX2CX4HX4C domain-containing protein</fullName>
    </recommendedName>
</protein>
<evidence type="ECO:0000256" key="1">
    <source>
        <dbReference type="SAM" id="MobiDB-lite"/>
    </source>
</evidence>
<feature type="compositionally biased region" description="Polar residues" evidence="1">
    <location>
        <begin position="92"/>
        <end position="101"/>
    </location>
</feature>